<keyword evidence="16" id="KW-1185">Reference proteome</keyword>
<evidence type="ECO:0000256" key="5">
    <source>
        <dbReference type="ARBA" id="ARBA00022977"/>
    </source>
</evidence>
<evidence type="ECO:0000256" key="2">
    <source>
        <dbReference type="ARBA" id="ARBA00004948"/>
    </source>
</evidence>
<evidence type="ECO:0000256" key="12">
    <source>
        <dbReference type="PIRSR" id="PIRSR003170-1"/>
    </source>
</evidence>
<dbReference type="InterPro" id="IPR050967">
    <property type="entry name" value="Thiamine_Salvage_TenA"/>
</dbReference>
<reference evidence="15 16" key="1">
    <citation type="submission" date="2024-01" db="EMBL/GenBank/DDBJ databases">
        <title>The complete chloroplast genome sequence of Lithospermum erythrorhizon: insights into the phylogenetic relationship among Boraginaceae species and the maternal lineages of purple gromwells.</title>
        <authorList>
            <person name="Okada T."/>
            <person name="Watanabe K."/>
        </authorList>
    </citation>
    <scope>NUCLEOTIDE SEQUENCE [LARGE SCALE GENOMIC DNA]</scope>
</reference>
<dbReference type="EC" id="3.5.99.2" evidence="3"/>
<feature type="binding site" evidence="13">
    <location>
        <position position="46"/>
    </location>
    <ligand>
        <name>substrate</name>
    </ligand>
</feature>
<evidence type="ECO:0000256" key="7">
    <source>
        <dbReference type="ARBA" id="ARBA00050721"/>
    </source>
</evidence>
<feature type="domain" description="Thiaminase-2/PQQC" evidence="14">
    <location>
        <begin position="12"/>
        <end position="216"/>
    </location>
</feature>
<evidence type="ECO:0000256" key="11">
    <source>
        <dbReference type="ARBA" id="ARBA00082825"/>
    </source>
</evidence>
<comment type="catalytic activity">
    <reaction evidence="7">
        <text>N-formyl-4-amino-5-aminomethyl-2-methylpyrimidine + H2O = 4-amino-5-aminomethyl-2-methylpyrimidine + formate</text>
        <dbReference type="Rhea" id="RHEA:46212"/>
        <dbReference type="ChEBI" id="CHEBI:15377"/>
        <dbReference type="ChEBI" id="CHEBI:15740"/>
        <dbReference type="ChEBI" id="CHEBI:63416"/>
        <dbReference type="ChEBI" id="CHEBI:85895"/>
    </reaction>
</comment>
<dbReference type="InterPro" id="IPR026285">
    <property type="entry name" value="TenA_E"/>
</dbReference>
<dbReference type="PIRSF" id="PIRSF003170">
    <property type="entry name" value="Pet18p"/>
    <property type="match status" value="1"/>
</dbReference>
<dbReference type="GO" id="GO:0009228">
    <property type="term" value="P:thiamine biosynthetic process"/>
    <property type="evidence" value="ECO:0007669"/>
    <property type="project" value="UniProtKB-KW"/>
</dbReference>
<dbReference type="GO" id="GO:0016740">
    <property type="term" value="F:transferase activity"/>
    <property type="evidence" value="ECO:0007669"/>
    <property type="project" value="UniProtKB-KW"/>
</dbReference>
<evidence type="ECO:0000256" key="1">
    <source>
        <dbReference type="ARBA" id="ARBA00001881"/>
    </source>
</evidence>
<dbReference type="PANTHER" id="PTHR43198">
    <property type="entry name" value="BIFUNCTIONAL TH2 PROTEIN"/>
    <property type="match status" value="1"/>
</dbReference>
<dbReference type="Pfam" id="PF03070">
    <property type="entry name" value="TENA_THI-4"/>
    <property type="match status" value="1"/>
</dbReference>
<evidence type="ECO:0000256" key="3">
    <source>
        <dbReference type="ARBA" id="ARBA00012684"/>
    </source>
</evidence>
<dbReference type="CDD" id="cd19357">
    <property type="entry name" value="TenA_E_At3g16990-like"/>
    <property type="match status" value="1"/>
</dbReference>
<organism evidence="15 16">
    <name type="scientific">Lithospermum erythrorhizon</name>
    <name type="common">Purple gromwell</name>
    <name type="synonym">Lithospermum officinale var. erythrorhizon</name>
    <dbReference type="NCBI Taxonomy" id="34254"/>
    <lineage>
        <taxon>Eukaryota</taxon>
        <taxon>Viridiplantae</taxon>
        <taxon>Streptophyta</taxon>
        <taxon>Embryophyta</taxon>
        <taxon>Tracheophyta</taxon>
        <taxon>Spermatophyta</taxon>
        <taxon>Magnoliopsida</taxon>
        <taxon>eudicotyledons</taxon>
        <taxon>Gunneridae</taxon>
        <taxon>Pentapetalae</taxon>
        <taxon>asterids</taxon>
        <taxon>lamiids</taxon>
        <taxon>Boraginales</taxon>
        <taxon>Boraginaceae</taxon>
        <taxon>Boraginoideae</taxon>
        <taxon>Lithospermeae</taxon>
        <taxon>Lithospermum</taxon>
    </lineage>
</organism>
<dbReference type="InterPro" id="IPR016084">
    <property type="entry name" value="Haem_Oase-like_multi-hlx"/>
</dbReference>
<evidence type="ECO:0000259" key="14">
    <source>
        <dbReference type="Pfam" id="PF03070"/>
    </source>
</evidence>
<gene>
    <name evidence="15" type="ORF">LIER_05913</name>
</gene>
<keyword evidence="5" id="KW-0784">Thiamine biosynthesis</keyword>
<keyword evidence="15" id="KW-0808">Transferase</keyword>
<evidence type="ECO:0000256" key="10">
    <source>
        <dbReference type="ARBA" id="ARBA00079571"/>
    </source>
</evidence>
<dbReference type="GO" id="GO:0050334">
    <property type="term" value="F:thiaminase activity"/>
    <property type="evidence" value="ECO:0007669"/>
    <property type="project" value="UniProtKB-EC"/>
</dbReference>
<dbReference type="AlphaFoldDB" id="A0AAV3P773"/>
<comment type="similarity">
    <text evidence="8">Belongs to the thiaminase-2 family.</text>
</comment>
<keyword evidence="4" id="KW-0378">Hydrolase</keyword>
<dbReference type="InterPro" id="IPR004305">
    <property type="entry name" value="Thiaminase-2/PQQC"/>
</dbReference>
<comment type="catalytic activity">
    <reaction evidence="1">
        <text>4-amino-5-aminomethyl-2-methylpyrimidine + H2O = 4-amino-5-hydroxymethyl-2-methylpyrimidine + NH4(+)</text>
        <dbReference type="Rhea" id="RHEA:31799"/>
        <dbReference type="ChEBI" id="CHEBI:15377"/>
        <dbReference type="ChEBI" id="CHEBI:16892"/>
        <dbReference type="ChEBI" id="CHEBI:28938"/>
        <dbReference type="ChEBI" id="CHEBI:63416"/>
        <dbReference type="EC" id="3.5.99.2"/>
    </reaction>
</comment>
<protein>
    <recommendedName>
        <fullName evidence="3">aminopyrimidine aminohydrolase</fullName>
        <ecNumber evidence="3">3.5.99.2</ecNumber>
    </recommendedName>
    <alternativeName>
        <fullName evidence="10">Aminopyrimidine aminohydrolase</fullName>
    </alternativeName>
    <alternativeName>
        <fullName evidence="11">Formylaminopyrimidine amidohydrolase</fullName>
    </alternativeName>
    <alternativeName>
        <fullName evidence="9">Formylaminopyrimidine deformylase</fullName>
    </alternativeName>
</protein>
<evidence type="ECO:0000256" key="6">
    <source>
        <dbReference type="ARBA" id="ARBA00023157"/>
    </source>
</evidence>
<dbReference type="Proteomes" id="UP001454036">
    <property type="component" value="Unassembled WGS sequence"/>
</dbReference>
<evidence type="ECO:0000256" key="9">
    <source>
        <dbReference type="ARBA" id="ARBA00077314"/>
    </source>
</evidence>
<evidence type="ECO:0000313" key="15">
    <source>
        <dbReference type="EMBL" id="GAA0145812.1"/>
    </source>
</evidence>
<dbReference type="FunFam" id="1.20.910.10:FF:000007">
    <property type="entry name" value="Bifunctional TENA-E protein"/>
    <property type="match status" value="1"/>
</dbReference>
<feature type="active site" description="Proton donor" evidence="12">
    <location>
        <position position="209"/>
    </location>
</feature>
<evidence type="ECO:0000256" key="4">
    <source>
        <dbReference type="ARBA" id="ARBA00022801"/>
    </source>
</evidence>
<keyword evidence="6" id="KW-1015">Disulfide bond</keyword>
<evidence type="ECO:0000256" key="13">
    <source>
        <dbReference type="PIRSR" id="PIRSR003170-2"/>
    </source>
</evidence>
<evidence type="ECO:0000313" key="16">
    <source>
        <dbReference type="Proteomes" id="UP001454036"/>
    </source>
</evidence>
<dbReference type="EMBL" id="BAABME010000835">
    <property type="protein sequence ID" value="GAA0145812.1"/>
    <property type="molecule type" value="Genomic_DNA"/>
</dbReference>
<dbReference type="SUPFAM" id="SSF48613">
    <property type="entry name" value="Heme oxygenase-like"/>
    <property type="match status" value="1"/>
</dbReference>
<accession>A0AAV3P773</accession>
<comment type="caution">
    <text evidence="15">The sequence shown here is derived from an EMBL/GenBank/DDBJ whole genome shotgun (WGS) entry which is preliminary data.</text>
</comment>
<feature type="binding site" evidence="13">
    <location>
        <position position="139"/>
    </location>
    <ligand>
        <name>substrate</name>
    </ligand>
</feature>
<dbReference type="Gene3D" id="1.20.910.10">
    <property type="entry name" value="Heme oxygenase-like"/>
    <property type="match status" value="1"/>
</dbReference>
<evidence type="ECO:0000256" key="8">
    <source>
        <dbReference type="ARBA" id="ARBA00060919"/>
    </source>
</evidence>
<name>A0AAV3P773_LITER</name>
<dbReference type="PANTHER" id="PTHR43198:SF5">
    <property type="entry name" value="BIFUNCTIONAL TENA-E PROTEIN"/>
    <property type="match status" value="1"/>
</dbReference>
<comment type="pathway">
    <text evidence="2">Cofactor biosynthesis; thiamine diphosphate biosynthesis.</text>
</comment>
<dbReference type="GO" id="GO:0005829">
    <property type="term" value="C:cytosol"/>
    <property type="evidence" value="ECO:0007669"/>
    <property type="project" value="TreeGrafter"/>
</dbReference>
<feature type="binding site" evidence="13">
    <location>
        <position position="87"/>
    </location>
    <ligand>
        <name>substrate</name>
    </ligand>
</feature>
<proteinExistence type="inferred from homology"/>
<sequence length="220" mass="25096">MEGDIIETWLRKHRFSYIGATRHPFILSIHDGSIDLNNFKNWLGQDYVFVRAFVPFVASLLIKAWKESDDNSDVDVILGGVASLSDEIAWFKNESSKWDVALANIVPQNANQEYCRFLEGLIDPDVGYTVAITAFWAIETVYHDSYAHCLDDDSRTPEELRETCKRWGNDDFGQYCQSLQSIATRRLAKASNDVIAKAEAVFLQVLELEVDFWNMSNGKN</sequence>